<evidence type="ECO:0000313" key="3">
    <source>
        <dbReference type="Proteomes" id="UP000663891"/>
    </source>
</evidence>
<dbReference type="EMBL" id="CAJOAY010007737">
    <property type="protein sequence ID" value="CAF4172662.1"/>
    <property type="molecule type" value="Genomic_DNA"/>
</dbReference>
<proteinExistence type="predicted"/>
<sequence>MCGSILNWCVENQIELSKCFWTTGTFRNHFYSMAALISRPYPDSMNNNSGLAFIRLGDGEMKLLFGLSIKTLDQWSMPRGESKLGKDLRKVLHYPKYQYNTFSPFYYGIYDTKDICPFHELLSMIYQHLKYLTYANLFVNSNYPSTKLLYQSLLRDYRKKIILIINNETSSQKLTELNAWTCEILLYPNNGPLLWENDKFREQAIGRIVETAKRYRNRLFLFSIGPLSKVLIHHAWLENPYNRYIDVGSALDQMTRNRTTRPYQSNAELNHDPSYLIKFDTNKRLFRVSSVD</sequence>
<evidence type="ECO:0000313" key="2">
    <source>
        <dbReference type="EMBL" id="CAF4172662.1"/>
    </source>
</evidence>
<dbReference type="OrthoDB" id="9970748at2759"/>
<dbReference type="Proteomes" id="UP000663891">
    <property type="component" value="Unassembled WGS sequence"/>
</dbReference>
<dbReference type="EMBL" id="CAJNON010001127">
    <property type="protein sequence ID" value="CAF1431152.1"/>
    <property type="molecule type" value="Genomic_DNA"/>
</dbReference>
<name>A0A815N377_9BILA</name>
<reference evidence="1" key="1">
    <citation type="submission" date="2021-02" db="EMBL/GenBank/DDBJ databases">
        <authorList>
            <person name="Nowell W R."/>
        </authorList>
    </citation>
    <scope>NUCLEOTIDE SEQUENCE</scope>
</reference>
<comment type="caution">
    <text evidence="1">The sequence shown here is derived from an EMBL/GenBank/DDBJ whole genome shotgun (WGS) entry which is preliminary data.</text>
</comment>
<dbReference type="AlphaFoldDB" id="A0A815N377"/>
<evidence type="ECO:0000313" key="1">
    <source>
        <dbReference type="EMBL" id="CAF1431152.1"/>
    </source>
</evidence>
<organism evidence="1 3">
    <name type="scientific">Adineta steineri</name>
    <dbReference type="NCBI Taxonomy" id="433720"/>
    <lineage>
        <taxon>Eukaryota</taxon>
        <taxon>Metazoa</taxon>
        <taxon>Spiralia</taxon>
        <taxon>Gnathifera</taxon>
        <taxon>Rotifera</taxon>
        <taxon>Eurotatoria</taxon>
        <taxon>Bdelloidea</taxon>
        <taxon>Adinetida</taxon>
        <taxon>Adinetidae</taxon>
        <taxon>Adineta</taxon>
    </lineage>
</organism>
<protein>
    <submittedName>
        <fullName evidence="1">Uncharacterized protein</fullName>
    </submittedName>
</protein>
<dbReference type="Proteomes" id="UP000663881">
    <property type="component" value="Unassembled WGS sequence"/>
</dbReference>
<accession>A0A815N377</accession>
<gene>
    <name evidence="2" type="ORF">OKA104_LOCUS39430</name>
    <name evidence="1" type="ORF">VCS650_LOCUS38310</name>
</gene>